<accession>A0AAU9VSL4</accession>
<feature type="non-terminal residue" evidence="2">
    <location>
        <position position="1"/>
    </location>
</feature>
<dbReference type="AlphaFoldDB" id="A0AAU9VSL4"/>
<dbReference type="Pfam" id="PF00651">
    <property type="entry name" value="BTB"/>
    <property type="match status" value="1"/>
</dbReference>
<protein>
    <recommendedName>
        <fullName evidence="1">BTB domain-containing protein</fullName>
    </recommendedName>
</protein>
<dbReference type="CDD" id="cd18186">
    <property type="entry name" value="BTB_POZ_ZBTB_KLHL-like"/>
    <property type="match status" value="1"/>
</dbReference>
<dbReference type="Gene3D" id="3.30.710.10">
    <property type="entry name" value="Potassium Channel Kv1.1, Chain A"/>
    <property type="match status" value="1"/>
</dbReference>
<dbReference type="PANTHER" id="PTHR22744:SF17">
    <property type="entry name" value="BTB DOMAIN-CONTAINING PROTEIN"/>
    <property type="match status" value="1"/>
</dbReference>
<dbReference type="InterPro" id="IPR000210">
    <property type="entry name" value="BTB/POZ_dom"/>
</dbReference>
<dbReference type="SUPFAM" id="SSF54695">
    <property type="entry name" value="POZ domain"/>
    <property type="match status" value="1"/>
</dbReference>
<dbReference type="SMART" id="SM00225">
    <property type="entry name" value="BTB"/>
    <property type="match status" value="1"/>
</dbReference>
<dbReference type="InterPro" id="IPR011333">
    <property type="entry name" value="SKP1/BTB/POZ_sf"/>
</dbReference>
<dbReference type="EMBL" id="CALNXJ010000003">
    <property type="protein sequence ID" value="CAH3035123.1"/>
    <property type="molecule type" value="Genomic_DNA"/>
</dbReference>
<comment type="caution">
    <text evidence="2">The sequence shown here is derived from an EMBL/GenBank/DDBJ whole genome shotgun (WGS) entry which is preliminary data.</text>
</comment>
<reference evidence="2 3" key="1">
    <citation type="submission" date="2022-05" db="EMBL/GenBank/DDBJ databases">
        <authorList>
            <consortium name="Genoscope - CEA"/>
            <person name="William W."/>
        </authorList>
    </citation>
    <scope>NUCLEOTIDE SEQUENCE [LARGE SCALE GENOMIC DNA]</scope>
</reference>
<evidence type="ECO:0000313" key="2">
    <source>
        <dbReference type="EMBL" id="CAH3035123.1"/>
    </source>
</evidence>
<gene>
    <name evidence="2" type="ORF">PMEA_00017356</name>
</gene>
<name>A0AAU9VSL4_9CNID</name>
<evidence type="ECO:0000259" key="1">
    <source>
        <dbReference type="PROSITE" id="PS50097"/>
    </source>
</evidence>
<dbReference type="PANTHER" id="PTHR22744">
    <property type="entry name" value="HELIX LOOP HELIX PROTEIN 21-RELATED"/>
    <property type="match status" value="1"/>
</dbReference>
<dbReference type="Proteomes" id="UP001159428">
    <property type="component" value="Unassembled WGS sequence"/>
</dbReference>
<proteinExistence type="predicted"/>
<sequence length="303" mass="34861">FTQPWEESNVVLMVEGVKFYVHRLILILNSPVFKNMLEPGLEEAPTAEITLPGKDADDILNLLKQLYPQEREEISSNEVMIITTSRVLRPCLQILFGYLFILLLVLVENVEHLLKLAEEYQIKTVLDLCANFLRCEPKTEDNAMKILLLAQKYRLSNVEDDCRILLAQLSLQRLERYREFPDLNSENLRAIILPRMRRLEGVVKELSPQVSGMVAFTLRLWSQGRNDVAWCPVHIPNGEPLFSIKECLRTCPVCKKVMESLASTTSQGEMYEACKPSECRSSYTDHFDSNFNSVMKNLFDLVD</sequence>
<evidence type="ECO:0000313" key="3">
    <source>
        <dbReference type="Proteomes" id="UP001159428"/>
    </source>
</evidence>
<organism evidence="2 3">
    <name type="scientific">Pocillopora meandrina</name>
    <dbReference type="NCBI Taxonomy" id="46732"/>
    <lineage>
        <taxon>Eukaryota</taxon>
        <taxon>Metazoa</taxon>
        <taxon>Cnidaria</taxon>
        <taxon>Anthozoa</taxon>
        <taxon>Hexacorallia</taxon>
        <taxon>Scleractinia</taxon>
        <taxon>Astrocoeniina</taxon>
        <taxon>Pocilloporidae</taxon>
        <taxon>Pocillopora</taxon>
    </lineage>
</organism>
<feature type="domain" description="BTB" evidence="1">
    <location>
        <begin position="8"/>
        <end position="67"/>
    </location>
</feature>
<dbReference type="PROSITE" id="PS50097">
    <property type="entry name" value="BTB"/>
    <property type="match status" value="1"/>
</dbReference>
<keyword evidence="3" id="KW-1185">Reference proteome</keyword>